<dbReference type="SUPFAM" id="SSF161098">
    <property type="entry name" value="MetI-like"/>
    <property type="match status" value="1"/>
</dbReference>
<reference evidence="11 12" key="1">
    <citation type="submission" date="2020-07" db="EMBL/GenBank/DDBJ databases">
        <title>Sequencing the genomes of 1000 actinobacteria strains.</title>
        <authorList>
            <person name="Klenk H.-P."/>
        </authorList>
    </citation>
    <scope>NUCLEOTIDE SEQUENCE [LARGE SCALE GENOMIC DNA]</scope>
    <source>
        <strain evidence="11 12">DSM 44121</strain>
    </source>
</reference>
<feature type="transmembrane region" description="Helical" evidence="8">
    <location>
        <begin position="253"/>
        <end position="271"/>
    </location>
</feature>
<feature type="transmembrane region" description="Helical" evidence="8">
    <location>
        <begin position="92"/>
        <end position="116"/>
    </location>
</feature>
<dbReference type="InterPro" id="IPR035906">
    <property type="entry name" value="MetI-like_sf"/>
</dbReference>
<evidence type="ECO:0000313" key="12">
    <source>
        <dbReference type="Proteomes" id="UP000540568"/>
    </source>
</evidence>
<dbReference type="GO" id="GO:0006865">
    <property type="term" value="P:amino acid transport"/>
    <property type="evidence" value="ECO:0007669"/>
    <property type="project" value="UniProtKB-KW"/>
</dbReference>
<comment type="subcellular location">
    <subcellularLocation>
        <location evidence="1 8">Cell membrane</location>
        <topology evidence="1 8">Multi-pass membrane protein</topology>
    </subcellularLocation>
</comment>
<dbReference type="InterPro" id="IPR043429">
    <property type="entry name" value="ArtM/GltK/GlnP/TcyL/YhdX-like"/>
</dbReference>
<organism evidence="11 12">
    <name type="scientific">Promicromonospora sukumoe</name>
    <dbReference type="NCBI Taxonomy" id="88382"/>
    <lineage>
        <taxon>Bacteria</taxon>
        <taxon>Bacillati</taxon>
        <taxon>Actinomycetota</taxon>
        <taxon>Actinomycetes</taxon>
        <taxon>Micrococcales</taxon>
        <taxon>Promicromonosporaceae</taxon>
        <taxon>Promicromonospora</taxon>
    </lineage>
</organism>
<dbReference type="PANTHER" id="PTHR30614">
    <property type="entry name" value="MEMBRANE COMPONENT OF AMINO ACID ABC TRANSPORTER"/>
    <property type="match status" value="1"/>
</dbReference>
<dbReference type="InterPro" id="IPR010065">
    <property type="entry name" value="AA_ABC_transptr_permease_3TM"/>
</dbReference>
<dbReference type="AlphaFoldDB" id="A0A7W3J981"/>
<keyword evidence="3" id="KW-1003">Cell membrane</keyword>
<evidence type="ECO:0000256" key="1">
    <source>
        <dbReference type="ARBA" id="ARBA00004651"/>
    </source>
</evidence>
<keyword evidence="7 8" id="KW-0472">Membrane</keyword>
<dbReference type="NCBIfam" id="TIGR01726">
    <property type="entry name" value="HEQRo_perm_3TM"/>
    <property type="match status" value="1"/>
</dbReference>
<comment type="similarity">
    <text evidence="8">Belongs to the binding-protein-dependent transport system permease family.</text>
</comment>
<keyword evidence="6 8" id="KW-1133">Transmembrane helix</keyword>
<dbReference type="Proteomes" id="UP000540568">
    <property type="component" value="Unassembled WGS sequence"/>
</dbReference>
<evidence type="ECO:0000256" key="4">
    <source>
        <dbReference type="ARBA" id="ARBA00022692"/>
    </source>
</evidence>
<dbReference type="FunFam" id="1.10.3720.10:FF:000006">
    <property type="entry name" value="Glutamate/aspartate ABC transporter, permease protein GltK"/>
    <property type="match status" value="1"/>
</dbReference>
<feature type="region of interest" description="Disordered" evidence="9">
    <location>
        <begin position="18"/>
        <end position="39"/>
    </location>
</feature>
<proteinExistence type="inferred from homology"/>
<dbReference type="GO" id="GO:0043190">
    <property type="term" value="C:ATP-binding cassette (ABC) transporter complex"/>
    <property type="evidence" value="ECO:0007669"/>
    <property type="project" value="InterPro"/>
</dbReference>
<dbReference type="Gene3D" id="1.10.3720.10">
    <property type="entry name" value="MetI-like"/>
    <property type="match status" value="1"/>
</dbReference>
<evidence type="ECO:0000256" key="2">
    <source>
        <dbReference type="ARBA" id="ARBA00022448"/>
    </source>
</evidence>
<dbReference type="CDD" id="cd06261">
    <property type="entry name" value="TM_PBP2"/>
    <property type="match status" value="1"/>
</dbReference>
<evidence type="ECO:0000256" key="6">
    <source>
        <dbReference type="ARBA" id="ARBA00022989"/>
    </source>
</evidence>
<evidence type="ECO:0000256" key="5">
    <source>
        <dbReference type="ARBA" id="ARBA00022970"/>
    </source>
</evidence>
<evidence type="ECO:0000256" key="9">
    <source>
        <dbReference type="SAM" id="MobiDB-lite"/>
    </source>
</evidence>
<dbReference type="PROSITE" id="PS50928">
    <property type="entry name" value="ABC_TM1"/>
    <property type="match status" value="1"/>
</dbReference>
<dbReference type="RefSeq" id="WP_246402546.1">
    <property type="nucleotide sequence ID" value="NZ_BAAATF010000003.1"/>
</dbReference>
<evidence type="ECO:0000256" key="7">
    <source>
        <dbReference type="ARBA" id="ARBA00023136"/>
    </source>
</evidence>
<accession>A0A7W3J981</accession>
<feature type="transmembrane region" description="Helical" evidence="8">
    <location>
        <begin position="277"/>
        <end position="302"/>
    </location>
</feature>
<protein>
    <submittedName>
        <fullName evidence="11">Polar amino acid transport system permease protein</fullName>
    </submittedName>
</protein>
<evidence type="ECO:0000256" key="8">
    <source>
        <dbReference type="RuleBase" id="RU363032"/>
    </source>
</evidence>
<dbReference type="InterPro" id="IPR000515">
    <property type="entry name" value="MetI-like"/>
</dbReference>
<keyword evidence="2 8" id="KW-0813">Transport</keyword>
<comment type="caution">
    <text evidence="11">The sequence shown here is derived from an EMBL/GenBank/DDBJ whole genome shotgun (WGS) entry which is preliminary data.</text>
</comment>
<keyword evidence="5" id="KW-0029">Amino-acid transport</keyword>
<sequence length="375" mass="40515">MADHTMSADLAEGESRLLYPPPGLPPGGDGPAQAGPSDEDLRVVGARHPGRWAATAVVGVLLSMVISSLVTNDRWEWDIVAQYLTWPSILEGAWATVRLTVAASIVGFALGTVLALMRLSRSPLLQAVSWAYTWVFRSVPLLLQLLLWYNLAYLYPVLSLGIPFGPEFLFFDTLDLIDKFWAAILGLGLSQAAYSAEIVRAGILGVDQGQHEAAASLGIPRHRQVRRIILPQAMRSIVPTAVNEVIGLLKGTSIVYVLAYGELFYIVSVIYGRNGRVVPLLIVAAIWYLALTTLITVVQYYVERHYAKGALRTLPPTPVQRVRWEVQVGWSRLTGAPVPDGVPPALAARVRVGRWVAPRGGAGTSTGTGPRGGAA</sequence>
<evidence type="ECO:0000259" key="10">
    <source>
        <dbReference type="PROSITE" id="PS50928"/>
    </source>
</evidence>
<dbReference type="PANTHER" id="PTHR30614:SF0">
    <property type="entry name" value="L-CYSTINE TRANSPORT SYSTEM PERMEASE PROTEIN TCYL"/>
    <property type="match status" value="1"/>
</dbReference>
<evidence type="ECO:0000256" key="3">
    <source>
        <dbReference type="ARBA" id="ARBA00022475"/>
    </source>
</evidence>
<keyword evidence="4 8" id="KW-0812">Transmembrane</keyword>
<feature type="domain" description="ABC transmembrane type-1" evidence="10">
    <location>
        <begin position="93"/>
        <end position="299"/>
    </location>
</feature>
<feature type="transmembrane region" description="Helical" evidence="8">
    <location>
        <begin position="52"/>
        <end position="72"/>
    </location>
</feature>
<gene>
    <name evidence="11" type="ORF">FHX71_002565</name>
</gene>
<dbReference type="Pfam" id="PF00528">
    <property type="entry name" value="BPD_transp_1"/>
    <property type="match status" value="1"/>
</dbReference>
<keyword evidence="12" id="KW-1185">Reference proteome</keyword>
<dbReference type="EMBL" id="JACGWV010000001">
    <property type="protein sequence ID" value="MBA8808623.1"/>
    <property type="molecule type" value="Genomic_DNA"/>
</dbReference>
<name>A0A7W3J981_9MICO</name>
<dbReference type="GO" id="GO:0022857">
    <property type="term" value="F:transmembrane transporter activity"/>
    <property type="evidence" value="ECO:0007669"/>
    <property type="project" value="InterPro"/>
</dbReference>
<evidence type="ECO:0000313" key="11">
    <source>
        <dbReference type="EMBL" id="MBA8808623.1"/>
    </source>
</evidence>